<dbReference type="OrthoDB" id="295618at2759"/>
<reference evidence="3 4" key="1">
    <citation type="journal article" date="2006" name="Nature">
        <title>Global trends of whole-genome duplications revealed by the ciliate Paramecium tetraurelia.</title>
        <authorList>
            <consortium name="Genoscope"/>
            <person name="Aury J.-M."/>
            <person name="Jaillon O."/>
            <person name="Duret L."/>
            <person name="Noel B."/>
            <person name="Jubin C."/>
            <person name="Porcel B.M."/>
            <person name="Segurens B."/>
            <person name="Daubin V."/>
            <person name="Anthouard V."/>
            <person name="Aiach N."/>
            <person name="Arnaiz O."/>
            <person name="Billaut A."/>
            <person name="Beisson J."/>
            <person name="Blanc I."/>
            <person name="Bouhouche K."/>
            <person name="Camara F."/>
            <person name="Duharcourt S."/>
            <person name="Guigo R."/>
            <person name="Gogendeau D."/>
            <person name="Katinka M."/>
            <person name="Keller A.-M."/>
            <person name="Kissmehl R."/>
            <person name="Klotz C."/>
            <person name="Koll F."/>
            <person name="Le Moue A."/>
            <person name="Lepere C."/>
            <person name="Malinsky S."/>
            <person name="Nowacki M."/>
            <person name="Nowak J.K."/>
            <person name="Plattner H."/>
            <person name="Poulain J."/>
            <person name="Ruiz F."/>
            <person name="Serrano V."/>
            <person name="Zagulski M."/>
            <person name="Dessen P."/>
            <person name="Betermier M."/>
            <person name="Weissenbach J."/>
            <person name="Scarpelli C."/>
            <person name="Schachter V."/>
            <person name="Sperling L."/>
            <person name="Meyer E."/>
            <person name="Cohen J."/>
            <person name="Wincker P."/>
        </authorList>
    </citation>
    <scope>NUCLEOTIDE SEQUENCE [LARGE SCALE GENOMIC DNA]</scope>
    <source>
        <strain evidence="3 4">Stock d4-2</strain>
    </source>
</reference>
<evidence type="ECO:0000313" key="3">
    <source>
        <dbReference type="EMBL" id="CAK60819.1"/>
    </source>
</evidence>
<accession>A0BQK2</accession>
<gene>
    <name evidence="3" type="ORF">GSPATT00031048001</name>
</gene>
<organism evidence="3 4">
    <name type="scientific">Paramecium tetraurelia</name>
    <dbReference type="NCBI Taxonomy" id="5888"/>
    <lineage>
        <taxon>Eukaryota</taxon>
        <taxon>Sar</taxon>
        <taxon>Alveolata</taxon>
        <taxon>Ciliophora</taxon>
        <taxon>Intramacronucleata</taxon>
        <taxon>Oligohymenophorea</taxon>
        <taxon>Peniculida</taxon>
        <taxon>Parameciidae</taxon>
        <taxon>Paramecium</taxon>
    </lineage>
</organism>
<evidence type="ECO:0000256" key="2">
    <source>
        <dbReference type="SAM" id="Phobius"/>
    </source>
</evidence>
<dbReference type="KEGG" id="ptm:GSPATT00031048001"/>
<dbReference type="Proteomes" id="UP000000600">
    <property type="component" value="Unassembled WGS sequence"/>
</dbReference>
<keyword evidence="2" id="KW-0812">Transmembrane</keyword>
<evidence type="ECO:0000256" key="1">
    <source>
        <dbReference type="SAM" id="Coils"/>
    </source>
</evidence>
<dbReference type="OMA" id="DQEYQQS"/>
<keyword evidence="4" id="KW-1185">Reference proteome</keyword>
<dbReference type="EMBL" id="CT868009">
    <property type="protein sequence ID" value="CAK60819.1"/>
    <property type="molecule type" value="Genomic_DNA"/>
</dbReference>
<evidence type="ECO:0000313" key="4">
    <source>
        <dbReference type="Proteomes" id="UP000000600"/>
    </source>
</evidence>
<dbReference type="HOGENOM" id="CLU_651277_0_0_1"/>
<feature type="coiled-coil region" evidence="1">
    <location>
        <begin position="289"/>
        <end position="337"/>
    </location>
</feature>
<protein>
    <submittedName>
        <fullName evidence="3">Uncharacterized protein</fullName>
    </submittedName>
</protein>
<keyword evidence="1" id="KW-0175">Coiled coil</keyword>
<dbReference type="InParanoid" id="A0BQK2"/>
<feature type="coiled-coil region" evidence="1">
    <location>
        <begin position="124"/>
        <end position="169"/>
    </location>
</feature>
<keyword evidence="2" id="KW-1133">Transmembrane helix</keyword>
<dbReference type="RefSeq" id="XP_001428217.1">
    <property type="nucleotide sequence ID" value="XM_001428180.1"/>
</dbReference>
<sequence>MQNGFIFIYYYMKLLLFVFIVYTYATSAQYRQAMEDLNDDNFGQTLLETIQMHIQSEEPVGNLVNMLQNLQSQVEKVQYKSEEQHKRISTNCYLNLGQLNDQIDNYKIKSVTLKSYIDTLNPNVKQSVAMVERKEKEKDDYKQELKLAAEKREKEHETYTTILDNLEQALFGFHQIKLAFNQFIDSVQKGQRKFESFAEMKQVLKQVKHTYKLEGYKHFVQLLQSLSKQTSEEEALKLAIQLSAILKQIESYIQTERTREDQAELAREAAYNDYKAQIADLFNESSKSLTEMTGILDSQSNELKQSENEKMEVDVRLQNKMKEFENIQAECSILDQEYQQSTKQRNQQSKLLDQAILLTTTSLGQLKSDLLKHAEVY</sequence>
<feature type="transmembrane region" description="Helical" evidence="2">
    <location>
        <begin position="6"/>
        <end position="25"/>
    </location>
</feature>
<name>A0BQK2_PARTE</name>
<dbReference type="GeneID" id="5014001"/>
<proteinExistence type="predicted"/>
<dbReference type="AlphaFoldDB" id="A0BQK2"/>
<keyword evidence="2" id="KW-0472">Membrane</keyword>